<dbReference type="GO" id="GO:0001731">
    <property type="term" value="P:formation of translation preinitiation complex"/>
    <property type="evidence" value="ECO:0007669"/>
    <property type="project" value="InterPro"/>
</dbReference>
<dbReference type="CDD" id="cd11608">
    <property type="entry name" value="eIF2D_C"/>
    <property type="match status" value="1"/>
</dbReference>
<dbReference type="Gene3D" id="3.30.780.10">
    <property type="entry name" value="SUI1-like domain"/>
    <property type="match status" value="1"/>
</dbReference>
<sequence length="548" mass="61755">MFSLQVVHHFGDALWSFGGGSKPNEGFELSCIQPFEIEVKAEDAKREGSDVKGAESIGQPVSSADQDRSESHRELVNQAEGLSVEDQAVECENRFPEYRLESAEVDEDPDRALRYAFVITVGKLYRDGKYPVAASWLYEEYIKHIAPDLDLVRTTSKSFSLFLRTMSKRHYCKTKEVDGEVQLTQVSLKNIDALGKQLAAVGSDNESVDEGVQTDGMTAEDMDDLLLRVFMQAALVGLDPEEDAERFPMESSAFYSKVLVSCQPYDLPIDVKRSSFKKLSAFLKYLAKEEYCKLKEARGHILILGVNREHPNLRNYKPYEMLSQKQRTGSTPRSGFSPPKIETMLKPHQQQAKLFMYVGCNPQGEYTKKAAAGVLERYVQERQLVREDNRDPRLRVIDVDDVLMRSLSKPSKPYGDEMEQVASGERASFRTIQERFLSRLEAYYAVEPAGGRRVVKKGEVPKVKVTCEDRQGGRKHVTKCHGIEIYGVDPKVLANKCQVAFACTASTHAMPGKNNTAVEVRIQGDVSGKLEELLVTEFHIPRHHIISR</sequence>
<dbReference type="SUPFAM" id="SSF55159">
    <property type="entry name" value="eIF1-like"/>
    <property type="match status" value="1"/>
</dbReference>
<name>A0A7S2ZCP1_9RHOD</name>
<feature type="domain" description="SUI1" evidence="2">
    <location>
        <begin position="470"/>
        <end position="538"/>
    </location>
</feature>
<dbReference type="GO" id="GO:0003743">
    <property type="term" value="F:translation initiation factor activity"/>
    <property type="evidence" value="ECO:0007669"/>
    <property type="project" value="InterPro"/>
</dbReference>
<gene>
    <name evidence="3" type="ORF">RMAR00112_LOCUS4032</name>
    <name evidence="4" type="ORF">RMAR00112_LOCUS4034</name>
</gene>
<evidence type="ECO:0000313" key="4">
    <source>
        <dbReference type="EMBL" id="CAE0036084.1"/>
    </source>
</evidence>
<proteinExistence type="predicted"/>
<feature type="compositionally biased region" description="Basic and acidic residues" evidence="1">
    <location>
        <begin position="43"/>
        <end position="53"/>
    </location>
</feature>
<evidence type="ECO:0000313" key="3">
    <source>
        <dbReference type="EMBL" id="CAE0036082.1"/>
    </source>
</evidence>
<dbReference type="InterPro" id="IPR001950">
    <property type="entry name" value="SUI1"/>
</dbReference>
<evidence type="ECO:0000256" key="1">
    <source>
        <dbReference type="SAM" id="MobiDB-lite"/>
    </source>
</evidence>
<organism evidence="3">
    <name type="scientific">Rhodosorus marinus</name>
    <dbReference type="NCBI Taxonomy" id="101924"/>
    <lineage>
        <taxon>Eukaryota</taxon>
        <taxon>Rhodophyta</taxon>
        <taxon>Stylonematophyceae</taxon>
        <taxon>Stylonematales</taxon>
        <taxon>Stylonemataceae</taxon>
        <taxon>Rhodosorus</taxon>
    </lineage>
</organism>
<dbReference type="PROSITE" id="PS50296">
    <property type="entry name" value="SUI1"/>
    <property type="match status" value="1"/>
</dbReference>
<dbReference type="EMBL" id="HBHW01005406">
    <property type="protein sequence ID" value="CAE0036084.1"/>
    <property type="molecule type" value="Transcribed_RNA"/>
</dbReference>
<dbReference type="Pfam" id="PF25304">
    <property type="entry name" value="WHD_eIF2D"/>
    <property type="match status" value="1"/>
</dbReference>
<protein>
    <recommendedName>
        <fullName evidence="2">SUI1 domain-containing protein</fullName>
    </recommendedName>
</protein>
<dbReference type="InterPro" id="IPR039757">
    <property type="entry name" value="EIF2D"/>
</dbReference>
<reference evidence="3" key="1">
    <citation type="submission" date="2021-01" db="EMBL/GenBank/DDBJ databases">
        <authorList>
            <person name="Corre E."/>
            <person name="Pelletier E."/>
            <person name="Niang G."/>
            <person name="Scheremetjew M."/>
            <person name="Finn R."/>
            <person name="Kale V."/>
            <person name="Holt S."/>
            <person name="Cochrane G."/>
            <person name="Meng A."/>
            <person name="Brown T."/>
            <person name="Cohen L."/>
        </authorList>
    </citation>
    <scope>NUCLEOTIDE SEQUENCE</scope>
    <source>
        <strain evidence="3">CCMP 769</strain>
    </source>
</reference>
<dbReference type="InterPro" id="IPR057429">
    <property type="entry name" value="WH_eIF2D"/>
</dbReference>
<dbReference type="PANTHER" id="PTHR12217">
    <property type="entry name" value="EUKARYOTIC TRANSLATION INITIATION FACTOR 2D"/>
    <property type="match status" value="1"/>
</dbReference>
<dbReference type="Pfam" id="PF01253">
    <property type="entry name" value="SUI1"/>
    <property type="match status" value="1"/>
</dbReference>
<dbReference type="InterPro" id="IPR039759">
    <property type="entry name" value="eIF2D_SUI1"/>
</dbReference>
<dbReference type="PANTHER" id="PTHR12217:SF4">
    <property type="entry name" value="EUKARYOTIC TRANSLATION INITIATION FACTOR 2D"/>
    <property type="match status" value="1"/>
</dbReference>
<evidence type="ECO:0000259" key="2">
    <source>
        <dbReference type="PROSITE" id="PS50296"/>
    </source>
</evidence>
<dbReference type="InterPro" id="IPR036877">
    <property type="entry name" value="SUI1_dom_sf"/>
</dbReference>
<dbReference type="EMBL" id="HBHW01005404">
    <property type="protein sequence ID" value="CAE0036082.1"/>
    <property type="molecule type" value="Transcribed_RNA"/>
</dbReference>
<feature type="region of interest" description="Disordered" evidence="1">
    <location>
        <begin position="43"/>
        <end position="71"/>
    </location>
</feature>
<dbReference type="AlphaFoldDB" id="A0A7S2ZCP1"/>
<accession>A0A7S2ZCP1</accession>